<dbReference type="Gene3D" id="2.30.110.50">
    <property type="match status" value="1"/>
</dbReference>
<evidence type="ECO:0000313" key="5">
    <source>
        <dbReference type="Proteomes" id="UP001143391"/>
    </source>
</evidence>
<accession>A0ABT5YFF5</accession>
<dbReference type="Pfam" id="PF04717">
    <property type="entry name" value="Phage_base_V"/>
    <property type="match status" value="1"/>
</dbReference>
<dbReference type="PANTHER" id="PTHR32305">
    <property type="match status" value="1"/>
</dbReference>
<dbReference type="InterPro" id="IPR017847">
    <property type="entry name" value="T6SS_RhsGE_Vgr_subset"/>
</dbReference>
<dbReference type="Gene3D" id="2.40.50.230">
    <property type="entry name" value="Gp5 N-terminal domain"/>
    <property type="match status" value="1"/>
</dbReference>
<feature type="non-terminal residue" evidence="4">
    <location>
        <position position="1"/>
    </location>
</feature>
<evidence type="ECO:0000313" key="4">
    <source>
        <dbReference type="EMBL" id="MDF0752398.1"/>
    </source>
</evidence>
<dbReference type="SUPFAM" id="SSF69349">
    <property type="entry name" value="Phage fibre proteins"/>
    <property type="match status" value="1"/>
</dbReference>
<dbReference type="RefSeq" id="WP_275709675.1">
    <property type="nucleotide sequence ID" value="NZ_JANCMW010000015.1"/>
</dbReference>
<dbReference type="Proteomes" id="UP001143391">
    <property type="component" value="Unassembled WGS sequence"/>
</dbReference>
<dbReference type="Pfam" id="PF05954">
    <property type="entry name" value="Phage_GPD"/>
    <property type="match status" value="1"/>
</dbReference>
<dbReference type="NCBIfam" id="TIGR01646">
    <property type="entry name" value="vgr_GE"/>
    <property type="match status" value="1"/>
</dbReference>
<dbReference type="InterPro" id="IPR006531">
    <property type="entry name" value="Gp5/Vgr_OB"/>
</dbReference>
<dbReference type="EMBL" id="JANCMW010000015">
    <property type="protein sequence ID" value="MDF0752398.1"/>
    <property type="molecule type" value="Genomic_DNA"/>
</dbReference>
<dbReference type="NCBIfam" id="TIGR03361">
    <property type="entry name" value="VI_Rhs_Vgr"/>
    <property type="match status" value="1"/>
</dbReference>
<keyword evidence="5" id="KW-1185">Reference proteome</keyword>
<protein>
    <submittedName>
        <fullName evidence="4">Type VI secretion system tip protein VgrG</fullName>
    </submittedName>
</protein>
<evidence type="ECO:0000259" key="2">
    <source>
        <dbReference type="Pfam" id="PF04717"/>
    </source>
</evidence>
<name>A0ABT5YFF5_9GAMM</name>
<dbReference type="SUPFAM" id="SSF69279">
    <property type="entry name" value="Phage tail proteins"/>
    <property type="match status" value="1"/>
</dbReference>
<organism evidence="4 5">
    <name type="scientific">Marinobacter iranensis</name>
    <dbReference type="NCBI Taxonomy" id="2962607"/>
    <lineage>
        <taxon>Bacteria</taxon>
        <taxon>Pseudomonadati</taxon>
        <taxon>Pseudomonadota</taxon>
        <taxon>Gammaproteobacteria</taxon>
        <taxon>Pseudomonadales</taxon>
        <taxon>Marinobacteraceae</taxon>
        <taxon>Marinobacter</taxon>
    </lineage>
</organism>
<comment type="similarity">
    <text evidence="1">Belongs to the VgrG protein family.</text>
</comment>
<dbReference type="Gene3D" id="4.10.220.110">
    <property type="match status" value="1"/>
</dbReference>
<dbReference type="InterPro" id="IPR050708">
    <property type="entry name" value="T6SS_VgrG/RHS"/>
</dbReference>
<evidence type="ECO:0000256" key="1">
    <source>
        <dbReference type="ARBA" id="ARBA00005558"/>
    </source>
</evidence>
<comment type="caution">
    <text evidence="4">The sequence shown here is derived from an EMBL/GenBank/DDBJ whole genome shotgun (WGS) entry which is preliminary data.</text>
</comment>
<dbReference type="Pfam" id="PF22178">
    <property type="entry name" value="Gp5_trimer_C"/>
    <property type="match status" value="1"/>
</dbReference>
<dbReference type="SUPFAM" id="SSF69255">
    <property type="entry name" value="gp5 N-terminal domain-like"/>
    <property type="match status" value="1"/>
</dbReference>
<sequence length="481" mass="53091">QSAVFQFRYQERIRAASVAMKDYTFKNPAYALMHEHQADRLEAQREDYQHYDYPGRFKQDASGQPFTESRLEALRNDATTADGQSNRPDFTVGAKVALTEHDNPRLNREWLFTRISHTGEQPQALEEDGNNGATTYHNAFNAIPADRTWRPQIQHRPLMDGPQIAMVTGPEGEEIHCDEHGRVKVRFPWDRYSKNDEHSSAWLRVSQGWAGGQYGFMALPRIGHEVIVSFLDGDPDQPIITGRTYHATNTPPYALPEHKTRTTIKTQTHKGEGSNELRFEDEADKEQIYVHAQKDLDLLTENNRTEVIKNDSHRTVDSNEFSHIKGDDHCTVDGEQRETVGGGCSQNIGGTFHQKSAQGTLSEAGTEVHHKAGAKVVLDAGSELTISAGGSLLKLDPSGVTLVGAAIKINSGGSPGSGSGQGVVMAEMPEVLEGDQPHEPEQEALAEVEQRENAPAINVESQVAALRKGNAICPVCEEQNS</sequence>
<feature type="domain" description="Gp5/Type VI secretion system Vgr C-terminal trimerisation" evidence="3">
    <location>
        <begin position="262"/>
        <end position="366"/>
    </location>
</feature>
<proteinExistence type="inferred from homology"/>
<reference evidence="4" key="1">
    <citation type="submission" date="2022-07" db="EMBL/GenBank/DDBJ databases">
        <title>Marinobacter iranensis a new bacterium isolate from a hipersaline lake in Iran.</title>
        <authorList>
            <person name="Mohammad A.M.A."/>
            <person name="Cristina S.-P."/>
            <person name="Antonio V."/>
        </authorList>
    </citation>
    <scope>NUCLEOTIDE SEQUENCE</scope>
    <source>
        <strain evidence="4">71-i</strain>
    </source>
</reference>
<dbReference type="PANTHER" id="PTHR32305:SF11">
    <property type="entry name" value="TYPE VI SECRETION SYSTEM SPIKE PROTEIN VGRG3"/>
    <property type="match status" value="1"/>
</dbReference>
<dbReference type="InterPro" id="IPR006533">
    <property type="entry name" value="T6SS_Vgr_RhsGE"/>
</dbReference>
<dbReference type="InterPro" id="IPR054030">
    <property type="entry name" value="Gp5_Vgr_C"/>
</dbReference>
<feature type="domain" description="Gp5/Type VI secretion system Vgr protein OB-fold" evidence="2">
    <location>
        <begin position="178"/>
        <end position="245"/>
    </location>
</feature>
<evidence type="ECO:0000259" key="3">
    <source>
        <dbReference type="Pfam" id="PF22178"/>
    </source>
</evidence>
<dbReference type="InterPro" id="IPR037026">
    <property type="entry name" value="Vgr_OB-fold_dom_sf"/>
</dbReference>
<gene>
    <name evidence="4" type="primary">vgrG</name>
    <name evidence="4" type="ORF">NLU14_19390</name>
</gene>